<evidence type="ECO:0000313" key="9">
    <source>
        <dbReference type="Proteomes" id="UP000603640"/>
    </source>
</evidence>
<name>A0A923N8R1_9BACT</name>
<dbReference type="EC" id="5.1.3.13" evidence="3 7"/>
<feature type="site" description="Participates in a stacking interaction with the thymidine ring of dTDP-4-oxo-6-deoxyglucose" evidence="6">
    <location>
        <position position="138"/>
    </location>
</feature>
<protein>
    <recommendedName>
        <fullName evidence="4 7">dTDP-4-dehydrorhamnose 3,5-epimerase</fullName>
        <ecNumber evidence="3 7">5.1.3.13</ecNumber>
    </recommendedName>
    <alternativeName>
        <fullName evidence="7">Thymidine diphospho-4-keto-rhamnose 3,5-epimerase</fullName>
    </alternativeName>
</protein>
<dbReference type="SUPFAM" id="SSF51182">
    <property type="entry name" value="RmlC-like cupins"/>
    <property type="match status" value="1"/>
</dbReference>
<dbReference type="PANTHER" id="PTHR21047:SF2">
    <property type="entry name" value="THYMIDINE DIPHOSPHO-4-KETO-RHAMNOSE 3,5-EPIMERASE"/>
    <property type="match status" value="1"/>
</dbReference>
<reference evidence="8" key="1">
    <citation type="submission" date="2020-08" db="EMBL/GenBank/DDBJ databases">
        <title>Pontibacter sp. SD6 16S ribosomal RNA gene Genome sequencing and assembly.</title>
        <authorList>
            <person name="Kang M."/>
        </authorList>
    </citation>
    <scope>NUCLEOTIDE SEQUENCE</scope>
    <source>
        <strain evidence="8">SD6</strain>
    </source>
</reference>
<evidence type="ECO:0000256" key="1">
    <source>
        <dbReference type="ARBA" id="ARBA00001298"/>
    </source>
</evidence>
<dbReference type="InterPro" id="IPR000888">
    <property type="entry name" value="RmlC-like"/>
</dbReference>
<evidence type="ECO:0000256" key="7">
    <source>
        <dbReference type="RuleBase" id="RU364069"/>
    </source>
</evidence>
<comment type="pathway">
    <text evidence="7">Carbohydrate biosynthesis; dTDP-L-rhamnose biosynthesis.</text>
</comment>
<comment type="similarity">
    <text evidence="7">Belongs to the dTDP-4-dehydrorhamnose 3,5-epimerase family.</text>
</comment>
<proteinExistence type="inferred from homology"/>
<evidence type="ECO:0000256" key="3">
    <source>
        <dbReference type="ARBA" id="ARBA00012098"/>
    </source>
</evidence>
<comment type="function">
    <text evidence="2 7">Catalyzes the epimerization of the C3' and C5'positions of dTDP-6-deoxy-D-xylo-4-hexulose, forming dTDP-6-deoxy-L-lyxo-4-hexulose.</text>
</comment>
<dbReference type="NCBIfam" id="TIGR01221">
    <property type="entry name" value="rmlC"/>
    <property type="match status" value="1"/>
</dbReference>
<dbReference type="Pfam" id="PF00908">
    <property type="entry name" value="dTDP_sugar_isom"/>
    <property type="match status" value="1"/>
</dbReference>
<dbReference type="InterPro" id="IPR014710">
    <property type="entry name" value="RmlC-like_jellyroll"/>
</dbReference>
<comment type="catalytic activity">
    <reaction evidence="1 7">
        <text>dTDP-4-dehydro-6-deoxy-alpha-D-glucose = dTDP-4-dehydro-beta-L-rhamnose</text>
        <dbReference type="Rhea" id="RHEA:16969"/>
        <dbReference type="ChEBI" id="CHEBI:57649"/>
        <dbReference type="ChEBI" id="CHEBI:62830"/>
        <dbReference type="EC" id="5.1.3.13"/>
    </reaction>
</comment>
<dbReference type="AlphaFoldDB" id="A0A923N8R1"/>
<organism evidence="8 9">
    <name type="scientific">Pontibacter cellulosilyticus</name>
    <dbReference type="NCBI Taxonomy" id="1720253"/>
    <lineage>
        <taxon>Bacteria</taxon>
        <taxon>Pseudomonadati</taxon>
        <taxon>Bacteroidota</taxon>
        <taxon>Cytophagia</taxon>
        <taxon>Cytophagales</taxon>
        <taxon>Hymenobacteraceae</taxon>
        <taxon>Pontibacter</taxon>
    </lineage>
</organism>
<gene>
    <name evidence="8" type="primary">rfbC</name>
    <name evidence="8" type="ORF">H8S84_15635</name>
</gene>
<dbReference type="RefSeq" id="WP_187068314.1">
    <property type="nucleotide sequence ID" value="NZ_JACRVF010000005.1"/>
</dbReference>
<evidence type="ECO:0000256" key="6">
    <source>
        <dbReference type="PIRSR" id="PIRSR600888-3"/>
    </source>
</evidence>
<sequence length="181" mass="21047">MIFTETKLKGAYIIDVKRLEDERGFFGRSYCENEFEELGLTTGIKQTNVSYNKKKGTLRGMHMQNSPYEETKLVRCTRGAIYDVIIDMREDSETYKQWIGVELTADNYRMLFVPEGFAHGFITLEDNTDVTYQVTQFYTPGSERGIRWNDPAFNIQWPMEPVVISEKDQAHPDFENALTQV</sequence>
<dbReference type="GO" id="GO:0005829">
    <property type="term" value="C:cytosol"/>
    <property type="evidence" value="ECO:0007669"/>
    <property type="project" value="TreeGrafter"/>
</dbReference>
<keyword evidence="7 8" id="KW-0413">Isomerase</keyword>
<accession>A0A923N8R1</accession>
<comment type="subunit">
    <text evidence="7">Homodimer.</text>
</comment>
<keyword evidence="9" id="KW-1185">Reference proteome</keyword>
<dbReference type="EMBL" id="JACRVF010000005">
    <property type="protein sequence ID" value="MBC5994279.1"/>
    <property type="molecule type" value="Genomic_DNA"/>
</dbReference>
<feature type="active site" description="Proton donor" evidence="5">
    <location>
        <position position="132"/>
    </location>
</feature>
<dbReference type="GO" id="GO:0008830">
    <property type="term" value="F:dTDP-4-dehydrorhamnose 3,5-epimerase activity"/>
    <property type="evidence" value="ECO:0007669"/>
    <property type="project" value="UniProtKB-UniRule"/>
</dbReference>
<evidence type="ECO:0000256" key="4">
    <source>
        <dbReference type="ARBA" id="ARBA00019595"/>
    </source>
</evidence>
<evidence type="ECO:0000256" key="2">
    <source>
        <dbReference type="ARBA" id="ARBA00001997"/>
    </source>
</evidence>
<evidence type="ECO:0000256" key="5">
    <source>
        <dbReference type="PIRSR" id="PIRSR600888-1"/>
    </source>
</evidence>
<dbReference type="InterPro" id="IPR011051">
    <property type="entry name" value="RmlC_Cupin_sf"/>
</dbReference>
<feature type="active site" description="Proton acceptor" evidence="5">
    <location>
        <position position="62"/>
    </location>
</feature>
<dbReference type="GO" id="GO:0019305">
    <property type="term" value="P:dTDP-rhamnose biosynthetic process"/>
    <property type="evidence" value="ECO:0007669"/>
    <property type="project" value="UniProtKB-UniRule"/>
</dbReference>
<dbReference type="Gene3D" id="2.60.120.10">
    <property type="entry name" value="Jelly Rolls"/>
    <property type="match status" value="1"/>
</dbReference>
<dbReference type="PANTHER" id="PTHR21047">
    <property type="entry name" value="DTDP-6-DEOXY-D-GLUCOSE-3,5 EPIMERASE"/>
    <property type="match status" value="1"/>
</dbReference>
<evidence type="ECO:0000313" key="8">
    <source>
        <dbReference type="EMBL" id="MBC5994279.1"/>
    </source>
</evidence>
<dbReference type="GO" id="GO:0000271">
    <property type="term" value="P:polysaccharide biosynthetic process"/>
    <property type="evidence" value="ECO:0007669"/>
    <property type="project" value="TreeGrafter"/>
</dbReference>
<dbReference type="CDD" id="cd00438">
    <property type="entry name" value="cupin_RmlC"/>
    <property type="match status" value="1"/>
</dbReference>
<comment type="caution">
    <text evidence="8">The sequence shown here is derived from an EMBL/GenBank/DDBJ whole genome shotgun (WGS) entry which is preliminary data.</text>
</comment>
<dbReference type="Proteomes" id="UP000603640">
    <property type="component" value="Unassembled WGS sequence"/>
</dbReference>